<keyword evidence="2" id="KW-1185">Reference proteome</keyword>
<organism evidence="1 2">
    <name type="scientific">Saccharopolyspora spinosa</name>
    <dbReference type="NCBI Taxonomy" id="60894"/>
    <lineage>
        <taxon>Bacteria</taxon>
        <taxon>Bacillati</taxon>
        <taxon>Actinomycetota</taxon>
        <taxon>Actinomycetes</taxon>
        <taxon>Pseudonocardiales</taxon>
        <taxon>Pseudonocardiaceae</taxon>
        <taxon>Saccharopolyspora</taxon>
    </lineage>
</organism>
<proteinExistence type="predicted"/>
<evidence type="ECO:0000313" key="1">
    <source>
        <dbReference type="EMBL" id="PKW18725.1"/>
    </source>
</evidence>
<name>A0A2N3Y787_SACSN</name>
<dbReference type="AlphaFoldDB" id="A0A2N3Y787"/>
<gene>
    <name evidence="1" type="ORF">A8926_6850</name>
</gene>
<sequence length="56" mass="6572">MPTSLEMLREYPLQTTTVDFGDGHGCRRYRTQFGKHACIHGNMTRTAQLMRRDETR</sequence>
<reference evidence="1" key="1">
    <citation type="submission" date="2017-12" db="EMBL/GenBank/DDBJ databases">
        <title>Sequencing the genomes of 1000 Actinobacteria strains.</title>
        <authorList>
            <person name="Klenk H.-P."/>
        </authorList>
    </citation>
    <scope>NUCLEOTIDE SEQUENCE [LARGE SCALE GENOMIC DNA]</scope>
    <source>
        <strain evidence="1">DSM 44228</strain>
    </source>
</reference>
<accession>A0A2N3Y787</accession>
<comment type="caution">
    <text evidence="1">The sequence shown here is derived from an EMBL/GenBank/DDBJ whole genome shotgun (WGS) entry which is preliminary data.</text>
</comment>
<dbReference type="Proteomes" id="UP000233786">
    <property type="component" value="Unassembled WGS sequence"/>
</dbReference>
<evidence type="ECO:0000313" key="2">
    <source>
        <dbReference type="Proteomes" id="UP000233786"/>
    </source>
</evidence>
<dbReference type="EMBL" id="PJNB01000001">
    <property type="protein sequence ID" value="PKW18725.1"/>
    <property type="molecule type" value="Genomic_DNA"/>
</dbReference>
<protein>
    <submittedName>
        <fullName evidence="1">Uncharacterized protein</fullName>
    </submittedName>
</protein>